<keyword evidence="2" id="KW-1185">Reference proteome</keyword>
<organism evidence="1 2">
    <name type="scientific">Brooklawnia cerclae</name>
    <dbReference type="NCBI Taxonomy" id="349934"/>
    <lineage>
        <taxon>Bacteria</taxon>
        <taxon>Bacillati</taxon>
        <taxon>Actinomycetota</taxon>
        <taxon>Actinomycetes</taxon>
        <taxon>Propionibacteriales</taxon>
        <taxon>Propionibacteriaceae</taxon>
        <taxon>Brooklawnia</taxon>
    </lineage>
</organism>
<reference evidence="1 2" key="1">
    <citation type="submission" date="2020-02" db="EMBL/GenBank/DDBJ databases">
        <title>Sequencing the genomes of 1000 actinobacteria strains.</title>
        <authorList>
            <person name="Klenk H.-P."/>
        </authorList>
    </citation>
    <scope>NUCLEOTIDE SEQUENCE [LARGE SCALE GENOMIC DNA]</scope>
    <source>
        <strain evidence="1 2">DSM 19609</strain>
    </source>
</reference>
<dbReference type="RefSeq" id="WP_167170442.1">
    <property type="nucleotide sequence ID" value="NZ_BAAAOO010000004.1"/>
</dbReference>
<name>A0ABX0SK46_9ACTN</name>
<evidence type="ECO:0000313" key="1">
    <source>
        <dbReference type="EMBL" id="NIH58304.1"/>
    </source>
</evidence>
<dbReference type="EMBL" id="JAAMOZ010000003">
    <property type="protein sequence ID" value="NIH58304.1"/>
    <property type="molecule type" value="Genomic_DNA"/>
</dbReference>
<evidence type="ECO:0000313" key="2">
    <source>
        <dbReference type="Proteomes" id="UP000749311"/>
    </source>
</evidence>
<gene>
    <name evidence="1" type="ORF">FB473_002999</name>
</gene>
<dbReference type="Proteomes" id="UP000749311">
    <property type="component" value="Unassembled WGS sequence"/>
</dbReference>
<proteinExistence type="predicted"/>
<sequence>MNNEKPTPWRNPLREYVDGFEGDVFFTREALSGMSHGSGQDATGDPSSRFVLVESTYLRDGRLVYIGNQCGGFTDPSELAGHAFSMAWTWQHEPSESVKPLIHMLNRLRNAGSHIVSIAGDMYPVVSYECELGVARVFVDRKGAGHMVYGVEPEHLELIVID</sequence>
<comment type="caution">
    <text evidence="1">The sequence shown here is derived from an EMBL/GenBank/DDBJ whole genome shotgun (WGS) entry which is preliminary data.</text>
</comment>
<protein>
    <submittedName>
        <fullName evidence="1">Uncharacterized protein</fullName>
    </submittedName>
</protein>
<accession>A0ABX0SK46</accession>